<evidence type="ECO:0000313" key="5">
    <source>
        <dbReference type="Proteomes" id="UP000029922"/>
    </source>
</evidence>
<dbReference type="RefSeq" id="WP_052089589.1">
    <property type="nucleotide sequence ID" value="NZ_FZML01000004.1"/>
</dbReference>
<evidence type="ECO:0000256" key="2">
    <source>
        <dbReference type="SAM" id="Phobius"/>
    </source>
</evidence>
<feature type="transmembrane region" description="Helical" evidence="2">
    <location>
        <begin position="76"/>
        <end position="96"/>
    </location>
</feature>
<evidence type="ECO:0000256" key="1">
    <source>
        <dbReference type="SAM" id="Coils"/>
    </source>
</evidence>
<evidence type="ECO:0000313" key="6">
    <source>
        <dbReference type="Proteomes" id="UP000255139"/>
    </source>
</evidence>
<name>A0A377PTK4_9HELI</name>
<evidence type="ECO:0000313" key="3">
    <source>
        <dbReference type="EMBL" id="STQ85724.1"/>
    </source>
</evidence>
<protein>
    <submittedName>
        <fullName evidence="3">Uncharacterized protein</fullName>
    </submittedName>
</protein>
<dbReference type="Proteomes" id="UP000029922">
    <property type="component" value="Unassembled WGS sequence"/>
</dbReference>
<keyword evidence="2" id="KW-0812">Transmembrane</keyword>
<organism evidence="3 6">
    <name type="scientific">Helicobacter muridarum</name>
    <dbReference type="NCBI Taxonomy" id="216"/>
    <lineage>
        <taxon>Bacteria</taxon>
        <taxon>Pseudomonadati</taxon>
        <taxon>Campylobacterota</taxon>
        <taxon>Epsilonproteobacteria</taxon>
        <taxon>Campylobacterales</taxon>
        <taxon>Helicobacteraceae</taxon>
        <taxon>Helicobacter</taxon>
    </lineage>
</organism>
<dbReference type="Proteomes" id="UP000255139">
    <property type="component" value="Unassembled WGS sequence"/>
</dbReference>
<dbReference type="AlphaFoldDB" id="A0A377PTK4"/>
<accession>A0A377PTK4</accession>
<proteinExistence type="predicted"/>
<dbReference type="EMBL" id="UGJE01000002">
    <property type="protein sequence ID" value="STQ85724.1"/>
    <property type="molecule type" value="Genomic_DNA"/>
</dbReference>
<gene>
    <name evidence="4" type="ORF">LS73_005375</name>
    <name evidence="3" type="ORF">NCTC12714_00511</name>
</gene>
<keyword evidence="2" id="KW-1133">Transmembrane helix</keyword>
<keyword evidence="2" id="KW-0472">Membrane</keyword>
<dbReference type="STRING" id="216.LS73_04610"/>
<evidence type="ECO:0000313" key="4">
    <source>
        <dbReference type="EMBL" id="TLE00235.1"/>
    </source>
</evidence>
<sequence length="142" mass="16113">MQKALITNNNTLNTDIGISNISSNIRDFDIKNSNATDLNMPNTQNANYATRISNDEKEELVKISIPKGDGLGKFNLLIAFLLLGLILSIFLPKIYVSNNIYYISRSIAKLQAEKELLLEEKQRLNRNIESIKNKHLLMELGY</sequence>
<reference evidence="3 6" key="2">
    <citation type="submission" date="2018-06" db="EMBL/GenBank/DDBJ databases">
        <authorList>
            <consortium name="Pathogen Informatics"/>
            <person name="Doyle S."/>
        </authorList>
    </citation>
    <scope>NUCLEOTIDE SEQUENCE [LARGE SCALE GENOMIC DNA]</scope>
    <source>
        <strain evidence="3 6">NCTC12714</strain>
    </source>
</reference>
<keyword evidence="1" id="KW-0175">Coiled coil</keyword>
<dbReference type="EMBL" id="JRPD02000009">
    <property type="protein sequence ID" value="TLE00235.1"/>
    <property type="molecule type" value="Genomic_DNA"/>
</dbReference>
<keyword evidence="6" id="KW-1185">Reference proteome</keyword>
<reference evidence="4 5" key="1">
    <citation type="journal article" date="2014" name="Genome Announc.">
        <title>Draft genome sequences of eight enterohepatic helicobacter species isolated from both laboratory and wild rodents.</title>
        <authorList>
            <person name="Sheh A."/>
            <person name="Shen Z."/>
            <person name="Fox J.G."/>
        </authorList>
    </citation>
    <scope>NUCLEOTIDE SEQUENCE [LARGE SCALE GENOMIC DNA]</scope>
    <source>
        <strain evidence="4 5">ST1</strain>
    </source>
</reference>
<feature type="coiled-coil region" evidence="1">
    <location>
        <begin position="107"/>
        <end position="134"/>
    </location>
</feature>